<evidence type="ECO:0000256" key="1">
    <source>
        <dbReference type="SAM" id="Phobius"/>
    </source>
</evidence>
<feature type="transmembrane region" description="Helical" evidence="1">
    <location>
        <begin position="45"/>
        <end position="73"/>
    </location>
</feature>
<evidence type="ECO:0000313" key="3">
    <source>
        <dbReference type="Proteomes" id="UP001642483"/>
    </source>
</evidence>
<reference evidence="2 3" key="1">
    <citation type="submission" date="2024-02" db="EMBL/GenBank/DDBJ databases">
        <authorList>
            <person name="Daric V."/>
            <person name="Darras S."/>
        </authorList>
    </citation>
    <scope>NUCLEOTIDE SEQUENCE [LARGE SCALE GENOMIC DNA]</scope>
</reference>
<sequence length="115" mass="12130">MREGLMREQLTPLIFAPGSSTQKESSSLSSLSNSTTLVAHPNSNAATVVGVIIIMAPVFILSAALFLLFICFVKKRRDPKDQGGNKGKEAKAVGIGLHRDGYATDKAVTAVAKTA</sequence>
<keyword evidence="1" id="KW-0472">Membrane</keyword>
<accession>A0ABP0G0U7</accession>
<organism evidence="2 3">
    <name type="scientific">Clavelina lepadiformis</name>
    <name type="common">Light-bulb sea squirt</name>
    <name type="synonym">Ascidia lepadiformis</name>
    <dbReference type="NCBI Taxonomy" id="159417"/>
    <lineage>
        <taxon>Eukaryota</taxon>
        <taxon>Metazoa</taxon>
        <taxon>Chordata</taxon>
        <taxon>Tunicata</taxon>
        <taxon>Ascidiacea</taxon>
        <taxon>Aplousobranchia</taxon>
        <taxon>Clavelinidae</taxon>
        <taxon>Clavelina</taxon>
    </lineage>
</organism>
<protein>
    <submittedName>
        <fullName evidence="2">Uncharacterized protein</fullName>
    </submittedName>
</protein>
<gene>
    <name evidence="2" type="ORF">CVLEPA_LOCUS15488</name>
</gene>
<comment type="caution">
    <text evidence="2">The sequence shown here is derived from an EMBL/GenBank/DDBJ whole genome shotgun (WGS) entry which is preliminary data.</text>
</comment>
<proteinExistence type="predicted"/>
<keyword evidence="3" id="KW-1185">Reference proteome</keyword>
<keyword evidence="1" id="KW-1133">Transmembrane helix</keyword>
<dbReference type="Proteomes" id="UP001642483">
    <property type="component" value="Unassembled WGS sequence"/>
</dbReference>
<keyword evidence="1" id="KW-0812">Transmembrane</keyword>
<name>A0ABP0G0U7_CLALP</name>
<evidence type="ECO:0000313" key="2">
    <source>
        <dbReference type="EMBL" id="CAK8684513.1"/>
    </source>
</evidence>
<dbReference type="EMBL" id="CAWYQH010000097">
    <property type="protein sequence ID" value="CAK8684513.1"/>
    <property type="molecule type" value="Genomic_DNA"/>
</dbReference>